<dbReference type="FunFam" id="3.30.160.60:FF:002093">
    <property type="match status" value="1"/>
</dbReference>
<proteinExistence type="predicted"/>
<dbReference type="PANTHER" id="PTHR23226:SF416">
    <property type="entry name" value="FI01424P"/>
    <property type="match status" value="1"/>
</dbReference>
<keyword evidence="7" id="KW-0238">DNA-binding</keyword>
<keyword evidence="12" id="KW-1185">Reference proteome</keyword>
<dbReference type="Proteomes" id="UP000095285">
    <property type="component" value="Unassembled WGS sequence"/>
</dbReference>
<dbReference type="FunFam" id="3.30.160.60:FF:000688">
    <property type="entry name" value="zinc finger protein 197 isoform X1"/>
    <property type="match status" value="1"/>
</dbReference>
<reference evidence="13" key="2">
    <citation type="submission" date="2016-11" db="UniProtKB">
        <authorList>
            <consortium name="WormBaseParasite"/>
        </authorList>
    </citation>
    <scope>IDENTIFICATION</scope>
</reference>
<protein>
    <submittedName>
        <fullName evidence="13">Zinc finger protein</fullName>
    </submittedName>
</protein>
<evidence type="ECO:0000256" key="7">
    <source>
        <dbReference type="ARBA" id="ARBA00023125"/>
    </source>
</evidence>
<dbReference type="SMART" id="SM00355">
    <property type="entry name" value="ZnF_C2H2"/>
    <property type="match status" value="4"/>
</dbReference>
<dbReference type="FunFam" id="3.30.160.60:FF:000087">
    <property type="entry name" value="Zinc finger protein 354B"/>
    <property type="match status" value="1"/>
</dbReference>
<evidence type="ECO:0000256" key="1">
    <source>
        <dbReference type="ARBA" id="ARBA00004123"/>
    </source>
</evidence>
<keyword evidence="2" id="KW-0479">Metal-binding</keyword>
<keyword evidence="4 10" id="KW-0863">Zinc-finger</keyword>
<comment type="subcellular location">
    <subcellularLocation>
        <location evidence="1">Nucleus</location>
    </subcellularLocation>
</comment>
<evidence type="ECO:0000256" key="3">
    <source>
        <dbReference type="ARBA" id="ARBA00022737"/>
    </source>
</evidence>
<dbReference type="FunFam" id="3.30.160.60:FF:000417">
    <property type="entry name" value="Zinc finger protein"/>
    <property type="match status" value="1"/>
</dbReference>
<dbReference type="GO" id="GO:0000981">
    <property type="term" value="F:DNA-binding transcription factor activity, RNA polymerase II-specific"/>
    <property type="evidence" value="ECO:0007669"/>
    <property type="project" value="TreeGrafter"/>
</dbReference>
<dbReference type="InParanoid" id="A0A1I7V9L1"/>
<evidence type="ECO:0000256" key="5">
    <source>
        <dbReference type="ARBA" id="ARBA00022833"/>
    </source>
</evidence>
<keyword evidence="6" id="KW-0805">Transcription regulation</keyword>
<dbReference type="PROSITE" id="PS50157">
    <property type="entry name" value="ZINC_FINGER_C2H2_2"/>
    <property type="match status" value="4"/>
</dbReference>
<keyword evidence="3" id="KW-0677">Repeat</keyword>
<dbReference type="GO" id="GO:0000978">
    <property type="term" value="F:RNA polymerase II cis-regulatory region sequence-specific DNA binding"/>
    <property type="evidence" value="ECO:0007669"/>
    <property type="project" value="TreeGrafter"/>
</dbReference>
<dbReference type="AlphaFoldDB" id="A0A1I7V9L1"/>
<dbReference type="PROSITE" id="PS00028">
    <property type="entry name" value="ZINC_FINGER_C2H2_1"/>
    <property type="match status" value="3"/>
</dbReference>
<dbReference type="eggNOG" id="KOG1721">
    <property type="taxonomic scope" value="Eukaryota"/>
</dbReference>
<dbReference type="WBParaSite" id="EN70_11373">
    <property type="protein sequence ID" value="EN70_11373"/>
    <property type="gene ID" value="EN70_11373"/>
</dbReference>
<feature type="domain" description="C2H2-type" evidence="11">
    <location>
        <begin position="180"/>
        <end position="207"/>
    </location>
</feature>
<evidence type="ECO:0000256" key="6">
    <source>
        <dbReference type="ARBA" id="ARBA00023015"/>
    </source>
</evidence>
<sequence>MIAWIDNFLYFGLSRNWNSRHELPDVSIPEVIEGEIELSEINQEGTRSLNTPIQEASREQTSIGHMPKKIWLKRHQNETPNIQTFKKKHPENTTHTYEKRFKCEKEDFVALPNTYVMNHTDKKPYYCPKCGKNFIWSSSLNVHKKIHTGRKSYSCSECRKNFTQPTGLYQHKKIHTGKQYSCSECGKNFIQFSSLNEHKKINSGKQYSCLECNKSFAQSGNMRRHMKVHDNAGPRFN</sequence>
<dbReference type="InterPro" id="IPR013087">
    <property type="entry name" value="Znf_C2H2_type"/>
</dbReference>
<evidence type="ECO:0000313" key="12">
    <source>
        <dbReference type="Proteomes" id="UP000095285"/>
    </source>
</evidence>
<dbReference type="PANTHER" id="PTHR23226">
    <property type="entry name" value="ZINC FINGER AND SCAN DOMAIN-CONTAINING"/>
    <property type="match status" value="1"/>
</dbReference>
<dbReference type="OrthoDB" id="8117402at2759"/>
<accession>A0A1I7V9L1</accession>
<name>A0A1I7V9L1_LOALO</name>
<dbReference type="Pfam" id="PF00096">
    <property type="entry name" value="zf-C2H2"/>
    <property type="match status" value="4"/>
</dbReference>
<dbReference type="STRING" id="7209.A0A1I7V9L1"/>
<gene>
    <name evidence="13" type="primary">LOAG_15954</name>
</gene>
<dbReference type="InterPro" id="IPR036236">
    <property type="entry name" value="Znf_C2H2_sf"/>
</dbReference>
<keyword evidence="5" id="KW-0862">Zinc</keyword>
<feature type="domain" description="C2H2-type" evidence="11">
    <location>
        <begin position="207"/>
        <end position="234"/>
    </location>
</feature>
<keyword evidence="9" id="KW-0539">Nucleus</keyword>
<organism evidence="12 13">
    <name type="scientific">Loa loa</name>
    <name type="common">Eye worm</name>
    <name type="synonym">Filaria loa</name>
    <dbReference type="NCBI Taxonomy" id="7209"/>
    <lineage>
        <taxon>Eukaryota</taxon>
        <taxon>Metazoa</taxon>
        <taxon>Ecdysozoa</taxon>
        <taxon>Nematoda</taxon>
        <taxon>Chromadorea</taxon>
        <taxon>Rhabditida</taxon>
        <taxon>Spirurina</taxon>
        <taxon>Spiruromorpha</taxon>
        <taxon>Filarioidea</taxon>
        <taxon>Onchocercidae</taxon>
        <taxon>Loa</taxon>
    </lineage>
</organism>
<evidence type="ECO:0000256" key="8">
    <source>
        <dbReference type="ARBA" id="ARBA00023163"/>
    </source>
</evidence>
<reference evidence="12" key="1">
    <citation type="submission" date="2012-04" db="EMBL/GenBank/DDBJ databases">
        <title>The Genome Sequence of Loa loa.</title>
        <authorList>
            <consortium name="The Broad Institute Genome Sequencing Platform"/>
            <consortium name="Broad Institute Genome Sequencing Center for Infectious Disease"/>
            <person name="Nutman T.B."/>
            <person name="Fink D.L."/>
            <person name="Russ C."/>
            <person name="Young S."/>
            <person name="Zeng Q."/>
            <person name="Gargeya S."/>
            <person name="Alvarado L."/>
            <person name="Berlin A."/>
            <person name="Chapman S.B."/>
            <person name="Chen Z."/>
            <person name="Freedman E."/>
            <person name="Gellesch M."/>
            <person name="Goldberg J."/>
            <person name="Griggs A."/>
            <person name="Gujja S."/>
            <person name="Heilman E.R."/>
            <person name="Heiman D."/>
            <person name="Howarth C."/>
            <person name="Mehta T."/>
            <person name="Neiman D."/>
            <person name="Pearson M."/>
            <person name="Roberts A."/>
            <person name="Saif S."/>
            <person name="Shea T."/>
            <person name="Shenoy N."/>
            <person name="Sisk P."/>
            <person name="Stolte C."/>
            <person name="Sykes S."/>
            <person name="White J."/>
            <person name="Yandava C."/>
            <person name="Haas B."/>
            <person name="Henn M.R."/>
            <person name="Nusbaum C."/>
            <person name="Birren B."/>
        </authorList>
    </citation>
    <scope>NUCLEOTIDE SEQUENCE [LARGE SCALE GENOMIC DNA]</scope>
</reference>
<dbReference type="GO" id="GO:0005634">
    <property type="term" value="C:nucleus"/>
    <property type="evidence" value="ECO:0007669"/>
    <property type="project" value="UniProtKB-SubCell"/>
</dbReference>
<dbReference type="Gene3D" id="3.30.160.60">
    <property type="entry name" value="Classic Zinc Finger"/>
    <property type="match status" value="4"/>
</dbReference>
<evidence type="ECO:0000259" key="11">
    <source>
        <dbReference type="PROSITE" id="PS50157"/>
    </source>
</evidence>
<feature type="domain" description="C2H2-type" evidence="11">
    <location>
        <begin position="125"/>
        <end position="152"/>
    </location>
</feature>
<evidence type="ECO:0000313" key="13">
    <source>
        <dbReference type="WBParaSite" id="EN70_11373"/>
    </source>
</evidence>
<dbReference type="GO" id="GO:0008270">
    <property type="term" value="F:zinc ion binding"/>
    <property type="evidence" value="ECO:0007669"/>
    <property type="project" value="UniProtKB-KW"/>
</dbReference>
<feature type="domain" description="C2H2-type" evidence="11">
    <location>
        <begin position="153"/>
        <end position="180"/>
    </location>
</feature>
<evidence type="ECO:0000256" key="2">
    <source>
        <dbReference type="ARBA" id="ARBA00022723"/>
    </source>
</evidence>
<dbReference type="SUPFAM" id="SSF57667">
    <property type="entry name" value="beta-beta-alpha zinc fingers"/>
    <property type="match status" value="2"/>
</dbReference>
<keyword evidence="8" id="KW-0804">Transcription</keyword>
<evidence type="ECO:0000256" key="10">
    <source>
        <dbReference type="PROSITE-ProRule" id="PRU00042"/>
    </source>
</evidence>
<evidence type="ECO:0000256" key="9">
    <source>
        <dbReference type="ARBA" id="ARBA00023242"/>
    </source>
</evidence>
<evidence type="ECO:0000256" key="4">
    <source>
        <dbReference type="ARBA" id="ARBA00022771"/>
    </source>
</evidence>